<dbReference type="Pfam" id="PF13692">
    <property type="entry name" value="Glyco_trans_1_4"/>
    <property type="match status" value="1"/>
</dbReference>
<keyword evidence="3" id="KW-1185">Reference proteome</keyword>
<protein>
    <submittedName>
        <fullName evidence="2">Glycosyltransferase</fullName>
        <ecNumber evidence="2">2.4.-.-</ecNumber>
    </submittedName>
</protein>
<name>A0ABU5P6U7_9PSED</name>
<keyword evidence="1 2" id="KW-0808">Transferase</keyword>
<dbReference type="Gene3D" id="3.40.50.2000">
    <property type="entry name" value="Glycogen Phosphorylase B"/>
    <property type="match status" value="1"/>
</dbReference>
<dbReference type="PANTHER" id="PTHR46401:SF2">
    <property type="entry name" value="GLYCOSYLTRANSFERASE WBBK-RELATED"/>
    <property type="match status" value="1"/>
</dbReference>
<dbReference type="EMBL" id="JAYEET010000013">
    <property type="protein sequence ID" value="MEA1605402.1"/>
    <property type="molecule type" value="Genomic_DNA"/>
</dbReference>
<evidence type="ECO:0000313" key="3">
    <source>
        <dbReference type="Proteomes" id="UP001292571"/>
    </source>
</evidence>
<evidence type="ECO:0000313" key="2">
    <source>
        <dbReference type="EMBL" id="MEA1605402.1"/>
    </source>
</evidence>
<gene>
    <name evidence="2" type="ORF">SOP97_06145</name>
</gene>
<organism evidence="2 3">
    <name type="scientific">Pseudomonas spirodelae</name>
    <dbReference type="NCBI Taxonomy" id="3101751"/>
    <lineage>
        <taxon>Bacteria</taxon>
        <taxon>Pseudomonadati</taxon>
        <taxon>Pseudomonadota</taxon>
        <taxon>Gammaproteobacteria</taxon>
        <taxon>Pseudomonadales</taxon>
        <taxon>Pseudomonadaceae</taxon>
        <taxon>Pseudomonas</taxon>
    </lineage>
</organism>
<dbReference type="RefSeq" id="WP_322948606.1">
    <property type="nucleotide sequence ID" value="NZ_JAYEET010000013.1"/>
</dbReference>
<dbReference type="EC" id="2.4.-.-" evidence="2"/>
<dbReference type="PANTHER" id="PTHR46401">
    <property type="entry name" value="GLYCOSYLTRANSFERASE WBBK-RELATED"/>
    <property type="match status" value="1"/>
</dbReference>
<dbReference type="Proteomes" id="UP001292571">
    <property type="component" value="Unassembled WGS sequence"/>
</dbReference>
<accession>A0ABU5P6U7</accession>
<proteinExistence type="predicted"/>
<comment type="caution">
    <text evidence="2">The sequence shown here is derived from an EMBL/GenBank/DDBJ whole genome shotgun (WGS) entry which is preliminary data.</text>
</comment>
<dbReference type="SUPFAM" id="SSF53756">
    <property type="entry name" value="UDP-Glycosyltransferase/glycogen phosphorylase"/>
    <property type="match status" value="1"/>
</dbReference>
<keyword evidence="2" id="KW-0328">Glycosyltransferase</keyword>
<sequence>MNILFLGGIFSEGDKDNISQNSKGSMQYAADTLQKNYITGFSQNDSVNAISVISLPFIGAYPKRYKNLFYRPVTVRESLGCATVLNVGFFNLTIFKNLHKTILAIKSILAEMKVNPSQPHFLVCYSMHLPFLLACYVVKRVKRDTHLCIIVPDLPEYMAVRKGLAKFIFHLLSLMSYSIVNRADSIVAITREMLNKFDEGIKKIVIEGIADNRYISIPEVVQRKKYFLYTGTLDRRYGIRNLLDSYIGSGVDDYELFICGDGDDRKYVEGVVATGAKVKYFGQLDRDSVLTLQRNAALLINPRDNNSEFTKYSFPSKIIEYMSSGVPVLMYRLDGIPEDYYDFCYLIPRGDDGLKIKLLELSKLSDNQFISKGESAKKFIVENKMPDMQVAKLLDIFKGNDHV</sequence>
<reference evidence="2 3" key="1">
    <citation type="submission" date="2023-12" db="EMBL/GenBank/DDBJ databases">
        <title>Pseudomonas sp. T5W1.</title>
        <authorList>
            <person name="Maltman C."/>
        </authorList>
    </citation>
    <scope>NUCLEOTIDE SEQUENCE [LARGE SCALE GENOMIC DNA]</scope>
    <source>
        <strain evidence="2 3">T5W1</strain>
    </source>
</reference>
<dbReference type="GO" id="GO:0016757">
    <property type="term" value="F:glycosyltransferase activity"/>
    <property type="evidence" value="ECO:0007669"/>
    <property type="project" value="UniProtKB-KW"/>
</dbReference>
<evidence type="ECO:0000256" key="1">
    <source>
        <dbReference type="ARBA" id="ARBA00022679"/>
    </source>
</evidence>